<evidence type="ECO:0000313" key="7">
    <source>
        <dbReference type="RefSeq" id="XP_010908563.1"/>
    </source>
</evidence>
<evidence type="ECO:0000256" key="3">
    <source>
        <dbReference type="ARBA" id="ARBA00024378"/>
    </source>
</evidence>
<evidence type="ECO:0000313" key="6">
    <source>
        <dbReference type="Proteomes" id="UP000504607"/>
    </source>
</evidence>
<comment type="subunit">
    <text evidence="3">Binds to multiple calmodulin (CaM) in the presence of Ca(2+) and CaM-like proteins.</text>
</comment>
<organism evidence="8">
    <name type="scientific">Elaeis guineensis var. tenera</name>
    <name type="common">Oil palm</name>
    <dbReference type="NCBI Taxonomy" id="51953"/>
    <lineage>
        <taxon>Eukaryota</taxon>
        <taxon>Viridiplantae</taxon>
        <taxon>Streptophyta</taxon>
        <taxon>Embryophyta</taxon>
        <taxon>Tracheophyta</taxon>
        <taxon>Spermatophyta</taxon>
        <taxon>Magnoliopsida</taxon>
        <taxon>Liliopsida</taxon>
        <taxon>Arecaceae</taxon>
        <taxon>Arecoideae</taxon>
        <taxon>Cocoseae</taxon>
        <taxon>Elaeidinae</taxon>
        <taxon>Elaeis</taxon>
    </lineage>
</organism>
<dbReference type="KEGG" id="egu:105034927"/>
<keyword evidence="6" id="KW-1185">Reference proteome</keyword>
<dbReference type="Pfam" id="PF00612">
    <property type="entry name" value="IQ"/>
    <property type="match status" value="1"/>
</dbReference>
<dbReference type="InterPro" id="IPR000048">
    <property type="entry name" value="IQ_motif_EF-hand-BS"/>
</dbReference>
<dbReference type="PANTHER" id="PTHR32295">
    <property type="entry name" value="IQ-DOMAIN 5-RELATED"/>
    <property type="match status" value="1"/>
</dbReference>
<gene>
    <name evidence="7 8" type="primary">LOC105034927</name>
</gene>
<name>A0A6I9QG17_ELAGV</name>
<dbReference type="GeneID" id="105034927"/>
<dbReference type="Proteomes" id="UP000504607">
    <property type="component" value="Unplaced"/>
</dbReference>
<reference evidence="8" key="1">
    <citation type="submission" date="2022-04" db="UniProtKB">
        <authorList>
            <consortium name="RefSeq"/>
        </authorList>
    </citation>
    <scope>IDENTIFICATION</scope>
</reference>
<dbReference type="Gene3D" id="1.20.5.190">
    <property type="match status" value="1"/>
</dbReference>
<feature type="region of interest" description="Disordered" evidence="4">
    <location>
        <begin position="321"/>
        <end position="491"/>
    </location>
</feature>
<dbReference type="SMART" id="SM00015">
    <property type="entry name" value="IQ"/>
    <property type="match status" value="1"/>
</dbReference>
<feature type="domain" description="DUF4005" evidence="5">
    <location>
        <begin position="380"/>
        <end position="459"/>
    </location>
</feature>
<proteinExistence type="inferred from homology"/>
<dbReference type="PROSITE" id="PS50096">
    <property type="entry name" value="IQ"/>
    <property type="match status" value="1"/>
</dbReference>
<accession>A0A6I9QG17</accession>
<feature type="compositionally biased region" description="Polar residues" evidence="4">
    <location>
        <begin position="407"/>
        <end position="424"/>
    </location>
</feature>
<feature type="compositionally biased region" description="Polar residues" evidence="4">
    <location>
        <begin position="447"/>
        <end position="456"/>
    </location>
</feature>
<dbReference type="RefSeq" id="XP_010908564.1">
    <property type="nucleotide sequence ID" value="XM_010910262.3"/>
</dbReference>
<feature type="region of interest" description="Disordered" evidence="4">
    <location>
        <begin position="48"/>
        <end position="77"/>
    </location>
</feature>
<feature type="compositionally biased region" description="Pro residues" evidence="4">
    <location>
        <begin position="62"/>
        <end position="72"/>
    </location>
</feature>
<evidence type="ECO:0000259" key="5">
    <source>
        <dbReference type="Pfam" id="PF13178"/>
    </source>
</evidence>
<dbReference type="GO" id="GO:0005516">
    <property type="term" value="F:calmodulin binding"/>
    <property type="evidence" value="ECO:0007669"/>
    <property type="project" value="UniProtKB-KW"/>
</dbReference>
<protein>
    <submittedName>
        <fullName evidence="7 8">protein IQ-DOMAIN 1</fullName>
    </submittedName>
</protein>
<dbReference type="InterPro" id="IPR025064">
    <property type="entry name" value="DUF4005"/>
</dbReference>
<evidence type="ECO:0000256" key="2">
    <source>
        <dbReference type="ARBA" id="ARBA00024341"/>
    </source>
</evidence>
<evidence type="ECO:0000313" key="8">
    <source>
        <dbReference type="RefSeq" id="XP_010908564.1"/>
    </source>
</evidence>
<dbReference type="Pfam" id="PF13178">
    <property type="entry name" value="DUF4005"/>
    <property type="match status" value="1"/>
</dbReference>
<evidence type="ECO:0000256" key="4">
    <source>
        <dbReference type="SAM" id="MobiDB-lite"/>
    </source>
</evidence>
<dbReference type="OrthoDB" id="1923765at2759"/>
<dbReference type="PANTHER" id="PTHR32295:SF216">
    <property type="entry name" value="PROTEIN IQ-DOMAIN 3"/>
    <property type="match status" value="1"/>
</dbReference>
<dbReference type="AlphaFoldDB" id="A0A6I9QG17"/>
<feature type="compositionally biased region" description="Polar residues" evidence="4">
    <location>
        <begin position="331"/>
        <end position="347"/>
    </location>
</feature>
<comment type="similarity">
    <text evidence="2">Belongs to the IQD family.</text>
</comment>
<feature type="compositionally biased region" description="Basic and acidic residues" evidence="4">
    <location>
        <begin position="364"/>
        <end position="381"/>
    </location>
</feature>
<dbReference type="RefSeq" id="XP_010908563.1">
    <property type="nucleotide sequence ID" value="XM_010910261.3"/>
</dbReference>
<sequence>MEEEKDRRKKMGMKRKWCVSIKKIFTAESKVKKDQKFKRKRNWICGKFADSDRFDSGSAREGPPPPPPPPPLVENGQNNHAYSVALASAVAAEAAAVAAQAAAEVARLTASSSIAGGSREGIAAIKIQTAFRGYMARRRLRALRGFVRLKSLVEGNAVKRQAGNTLRCMQTWARVQSQIRSRRIRMIEENQALQRQLQLIRERELERSKLGEEWDDSLQSKEQIEANLLNKQEAAIRRERALAYAYSHQWKSSSRSVTPTFTDPHNPHWGWSWLERWMAARPWENRSMSEKDLNDHASVKSACHSITGDANNAFARRNSILERTPPPLQKSGRSSRQSPSTPASKPSSVAGKLKSVSPKNGWAHIEDDSRSMHSLHSERAPRRQSVPGSSIRDDESLVSTPAMPSYMASTESARAKSRFQSPSTMCDGVETPEKGPMRSAMKRLSFAETNKQSVSSPGGVRRHSGPPRLNIASLKDVGVVSEQDMSNGASS</sequence>
<evidence type="ECO:0000256" key="1">
    <source>
        <dbReference type="ARBA" id="ARBA00022860"/>
    </source>
</evidence>
<keyword evidence="1" id="KW-0112">Calmodulin-binding</keyword>